<protein>
    <submittedName>
        <fullName evidence="2">Uncharacterized protein</fullName>
    </submittedName>
</protein>
<dbReference type="OrthoDB" id="8912113at2759"/>
<name>A0A4Z2IC55_9TELE</name>
<comment type="caution">
    <text evidence="2">The sequence shown here is derived from an EMBL/GenBank/DDBJ whole genome shotgun (WGS) entry which is preliminary data.</text>
</comment>
<evidence type="ECO:0000313" key="2">
    <source>
        <dbReference type="EMBL" id="TNN75598.1"/>
    </source>
</evidence>
<accession>A0A4Z2IC55</accession>
<evidence type="ECO:0000313" key="3">
    <source>
        <dbReference type="Proteomes" id="UP000314294"/>
    </source>
</evidence>
<dbReference type="EMBL" id="SRLO01000101">
    <property type="protein sequence ID" value="TNN75598.1"/>
    <property type="molecule type" value="Genomic_DNA"/>
</dbReference>
<sequence length="234" mass="27195">MQTLKEENADVRAKFHIMEIEYDVIRSKHFSLSECHEEMTSKKNDTISENHITITKLQCAVDGLKEQQSESKTRQAELEDALKQDQTKLAELEDALKREKTKRSELEDALKPEKTTFTELQHRADLIASALDKERARCEKQCIKLKEALIRQIETLEVKQTLAVALQKAQDNISRLQGQHMGESSIQLRHISDNKLWINQQRNALEESRKALHHLQREYTDLGSRHRDIKATNM</sequence>
<organism evidence="2 3">
    <name type="scientific">Liparis tanakae</name>
    <name type="common">Tanaka's snailfish</name>
    <dbReference type="NCBI Taxonomy" id="230148"/>
    <lineage>
        <taxon>Eukaryota</taxon>
        <taxon>Metazoa</taxon>
        <taxon>Chordata</taxon>
        <taxon>Craniata</taxon>
        <taxon>Vertebrata</taxon>
        <taxon>Euteleostomi</taxon>
        <taxon>Actinopterygii</taxon>
        <taxon>Neopterygii</taxon>
        <taxon>Teleostei</taxon>
        <taxon>Neoteleostei</taxon>
        <taxon>Acanthomorphata</taxon>
        <taxon>Eupercaria</taxon>
        <taxon>Perciformes</taxon>
        <taxon>Cottioidei</taxon>
        <taxon>Cottales</taxon>
        <taxon>Liparidae</taxon>
        <taxon>Liparis</taxon>
    </lineage>
</organism>
<gene>
    <name evidence="2" type="ORF">EYF80_014148</name>
</gene>
<keyword evidence="3" id="KW-1185">Reference proteome</keyword>
<reference evidence="2 3" key="1">
    <citation type="submission" date="2019-03" db="EMBL/GenBank/DDBJ databases">
        <title>First draft genome of Liparis tanakae, snailfish: a comprehensive survey of snailfish specific genes.</title>
        <authorList>
            <person name="Kim W."/>
            <person name="Song I."/>
            <person name="Jeong J.-H."/>
            <person name="Kim D."/>
            <person name="Kim S."/>
            <person name="Ryu S."/>
            <person name="Song J.Y."/>
            <person name="Lee S.K."/>
        </authorList>
    </citation>
    <scope>NUCLEOTIDE SEQUENCE [LARGE SCALE GENOMIC DNA]</scope>
    <source>
        <tissue evidence="2">Muscle</tissue>
    </source>
</reference>
<dbReference type="AlphaFoldDB" id="A0A4Z2IC55"/>
<feature type="coiled-coil region" evidence="1">
    <location>
        <begin position="64"/>
        <end position="225"/>
    </location>
</feature>
<proteinExistence type="predicted"/>
<dbReference type="Proteomes" id="UP000314294">
    <property type="component" value="Unassembled WGS sequence"/>
</dbReference>
<evidence type="ECO:0000256" key="1">
    <source>
        <dbReference type="SAM" id="Coils"/>
    </source>
</evidence>
<keyword evidence="1" id="KW-0175">Coiled coil</keyword>